<accession>A0ABR8MPK8</accession>
<proteinExistence type="predicted"/>
<dbReference type="PANTHER" id="PTHR33376">
    <property type="match status" value="1"/>
</dbReference>
<dbReference type="EMBL" id="JACXYY010000009">
    <property type="protein sequence ID" value="MBD3916755.1"/>
    <property type="molecule type" value="Genomic_DNA"/>
</dbReference>
<dbReference type="RefSeq" id="WP_191201094.1">
    <property type="nucleotide sequence ID" value="NZ_BAAAPA010000001.1"/>
</dbReference>
<dbReference type="Pfam" id="PF03480">
    <property type="entry name" value="DctP"/>
    <property type="match status" value="1"/>
</dbReference>
<dbReference type="Gene3D" id="3.40.190.170">
    <property type="entry name" value="Bacterial extracellular solute-binding protein, family 7"/>
    <property type="match status" value="1"/>
</dbReference>
<evidence type="ECO:0000313" key="4">
    <source>
        <dbReference type="Proteomes" id="UP000649289"/>
    </source>
</evidence>
<keyword evidence="4" id="KW-1185">Reference proteome</keyword>
<dbReference type="InterPro" id="IPR038404">
    <property type="entry name" value="TRAP_DctP_sf"/>
</dbReference>
<dbReference type="Proteomes" id="UP000649289">
    <property type="component" value="Unassembled WGS sequence"/>
</dbReference>
<evidence type="ECO:0000256" key="1">
    <source>
        <dbReference type="ARBA" id="ARBA00022729"/>
    </source>
</evidence>
<sequence>MRRPSTVRTSLAAGLCAATLVLAGCGGGGGSDDGARTLTFTMMVGEQTPIGELWAWWLDEIEEGTDGELTFDRFWDATLLKSTETMEGLNDGRADVGQVLPTVYAGQFPLTSVGELPFETSNAAAIAQVLGDLGREEGSPLAEEWAGHSLIPLAWSVGASSALATNEPIETVEDLDGLRLRANDRGSRVLEPSGANLINIELAEIYGSMDRGLVDGIYGIPFSFTGPLKYPEVADHFTDLGIGISTVNGLAVSRDTWSSLTPEQQDVITEVSDRVPDKIAEIEQRWEESSCQAVQEAGDSVHVLSEEESAKIEQAGKAGVLEAWQRQVEDAGGDPEAFYAQYREGLEAAEADHKTFQTGIQRCVEAG</sequence>
<evidence type="ECO:0000313" key="3">
    <source>
        <dbReference type="EMBL" id="MBD3916755.1"/>
    </source>
</evidence>
<dbReference type="PANTHER" id="PTHR33376:SF15">
    <property type="entry name" value="BLL6794 PROTEIN"/>
    <property type="match status" value="1"/>
</dbReference>
<comment type="caution">
    <text evidence="3">The sequence shown here is derived from an EMBL/GenBank/DDBJ whole genome shotgun (WGS) entry which is preliminary data.</text>
</comment>
<keyword evidence="1 2" id="KW-0732">Signal</keyword>
<reference evidence="3 4" key="1">
    <citation type="submission" date="2020-09" db="EMBL/GenBank/DDBJ databases">
        <title>novel species in genus Nocardioides.</title>
        <authorList>
            <person name="Zhang G."/>
        </authorList>
    </citation>
    <scope>NUCLEOTIDE SEQUENCE [LARGE SCALE GENOMIC DNA]</scope>
    <source>
        <strain evidence="3 4">19197</strain>
    </source>
</reference>
<feature type="chain" id="PRO_5046895855" evidence="2">
    <location>
        <begin position="24"/>
        <end position="367"/>
    </location>
</feature>
<dbReference type="NCBIfam" id="NF037995">
    <property type="entry name" value="TRAP_S1"/>
    <property type="match status" value="1"/>
</dbReference>
<dbReference type="InterPro" id="IPR018389">
    <property type="entry name" value="DctP_fam"/>
</dbReference>
<evidence type="ECO:0000256" key="2">
    <source>
        <dbReference type="SAM" id="SignalP"/>
    </source>
</evidence>
<feature type="signal peptide" evidence="2">
    <location>
        <begin position="1"/>
        <end position="23"/>
    </location>
</feature>
<dbReference type="PROSITE" id="PS51257">
    <property type="entry name" value="PROKAR_LIPOPROTEIN"/>
    <property type="match status" value="1"/>
</dbReference>
<organism evidence="3 4">
    <name type="scientific">Nocardioides hwasunensis</name>
    <dbReference type="NCBI Taxonomy" id="397258"/>
    <lineage>
        <taxon>Bacteria</taxon>
        <taxon>Bacillati</taxon>
        <taxon>Actinomycetota</taxon>
        <taxon>Actinomycetes</taxon>
        <taxon>Propionibacteriales</taxon>
        <taxon>Nocardioidaceae</taxon>
        <taxon>Nocardioides</taxon>
    </lineage>
</organism>
<gene>
    <name evidence="3" type="primary">dctP</name>
    <name evidence="3" type="ORF">IEZ25_19210</name>
</gene>
<name>A0ABR8MPK8_9ACTN</name>
<protein>
    <submittedName>
        <fullName evidence="3">TRAP transporter substrate-binding protein DctP</fullName>
    </submittedName>
</protein>